<gene>
    <name evidence="1" type="ORF">DA456_00890</name>
</gene>
<reference evidence="1 2" key="1">
    <citation type="submission" date="2018-04" db="EMBL/GenBank/DDBJ databases">
        <authorList>
            <person name="Cha J.-S."/>
        </authorList>
    </citation>
    <scope>NUCLEOTIDE SEQUENCE [LARGE SCALE GENOMIC DNA]</scope>
    <source>
        <strain evidence="1 2">LMG5095</strain>
    </source>
</reference>
<dbReference type="Proteomes" id="UP000240475">
    <property type="component" value="Chromosome"/>
</dbReference>
<dbReference type="EMBL" id="CP028490">
    <property type="protein sequence ID" value="AVX22065.1"/>
    <property type="molecule type" value="Genomic_DNA"/>
</dbReference>
<name>A0AAD0I5I0_PSESX</name>
<protein>
    <submittedName>
        <fullName evidence="1">Uncharacterized protein</fullName>
    </submittedName>
</protein>
<organism evidence="1 2">
    <name type="scientific">Pseudomonas syringae pv. atrofaciens</name>
    <dbReference type="NCBI Taxonomy" id="192087"/>
    <lineage>
        <taxon>Bacteria</taxon>
        <taxon>Pseudomonadati</taxon>
        <taxon>Pseudomonadota</taxon>
        <taxon>Gammaproteobacteria</taxon>
        <taxon>Pseudomonadales</taxon>
        <taxon>Pseudomonadaceae</taxon>
        <taxon>Pseudomonas</taxon>
        <taxon>Pseudomonas syringae</taxon>
    </lineage>
</organism>
<evidence type="ECO:0000313" key="1">
    <source>
        <dbReference type="EMBL" id="AVX22065.1"/>
    </source>
</evidence>
<dbReference type="AlphaFoldDB" id="A0AAD0I5I0"/>
<accession>A0AAD0I5I0</accession>
<proteinExistence type="predicted"/>
<sequence>MLIVIQVLKSPKSRVFRLLPAGRRSELVREDIVLNAKSSATVRALSRTSSLLRPAARIKRRLLYSAEHCVARD</sequence>
<evidence type="ECO:0000313" key="2">
    <source>
        <dbReference type="Proteomes" id="UP000240475"/>
    </source>
</evidence>